<dbReference type="AlphaFoldDB" id="A0A402AF88"/>
<comment type="caution">
    <text evidence="1">The sequence shown here is derived from an EMBL/GenBank/DDBJ whole genome shotgun (WGS) entry which is preliminary data.</text>
</comment>
<name>A0A402AF88_9CHLR</name>
<reference evidence="2" key="1">
    <citation type="submission" date="2018-12" db="EMBL/GenBank/DDBJ databases">
        <title>Tengunoibacter tsumagoiensis gen. nov., sp. nov., Dictyobacter kobayashii sp. nov., D. alpinus sp. nov., and D. joshuensis sp. nov. and description of Dictyobacteraceae fam. nov. within the order Ktedonobacterales isolated from Tengu-no-mugimeshi.</title>
        <authorList>
            <person name="Wang C.M."/>
            <person name="Zheng Y."/>
            <person name="Sakai Y."/>
            <person name="Toyoda A."/>
            <person name="Minakuchi Y."/>
            <person name="Abe K."/>
            <person name="Yokota A."/>
            <person name="Yabe S."/>
        </authorList>
    </citation>
    <scope>NUCLEOTIDE SEQUENCE [LARGE SCALE GENOMIC DNA]</scope>
    <source>
        <strain evidence="2">Uno11</strain>
    </source>
</reference>
<gene>
    <name evidence="1" type="ORF">KDK_15780</name>
</gene>
<evidence type="ECO:0000313" key="1">
    <source>
        <dbReference type="EMBL" id="GCE17778.1"/>
    </source>
</evidence>
<dbReference type="EMBL" id="BIFS01000001">
    <property type="protein sequence ID" value="GCE17778.1"/>
    <property type="molecule type" value="Genomic_DNA"/>
</dbReference>
<organism evidence="1 2">
    <name type="scientific">Dictyobacter kobayashii</name>
    <dbReference type="NCBI Taxonomy" id="2014872"/>
    <lineage>
        <taxon>Bacteria</taxon>
        <taxon>Bacillati</taxon>
        <taxon>Chloroflexota</taxon>
        <taxon>Ktedonobacteria</taxon>
        <taxon>Ktedonobacterales</taxon>
        <taxon>Dictyobacteraceae</taxon>
        <taxon>Dictyobacter</taxon>
    </lineage>
</organism>
<dbReference type="Proteomes" id="UP000287188">
    <property type="component" value="Unassembled WGS sequence"/>
</dbReference>
<keyword evidence="2" id="KW-1185">Reference proteome</keyword>
<sequence length="74" mass="8754">MVYTATWKLVQVQVYLLAEHTERALCENAQRRSTPDRLIRYHEQLLILCFPEERVKIMRLSVCQFGRNEDGTAD</sequence>
<proteinExistence type="predicted"/>
<evidence type="ECO:0000313" key="2">
    <source>
        <dbReference type="Proteomes" id="UP000287188"/>
    </source>
</evidence>
<protein>
    <submittedName>
        <fullName evidence="1">Uncharacterized protein</fullName>
    </submittedName>
</protein>
<accession>A0A402AF88</accession>